<evidence type="ECO:0000256" key="5">
    <source>
        <dbReference type="SAM" id="MobiDB-lite"/>
    </source>
</evidence>
<dbReference type="SMART" id="SM00245">
    <property type="entry name" value="TSPc"/>
    <property type="match status" value="1"/>
</dbReference>
<keyword evidence="2" id="KW-0645">Protease</keyword>
<dbReference type="CDD" id="cd07560">
    <property type="entry name" value="Peptidase_S41_CPP"/>
    <property type="match status" value="1"/>
</dbReference>
<dbReference type="InterPro" id="IPR036034">
    <property type="entry name" value="PDZ_sf"/>
</dbReference>
<dbReference type="Proteomes" id="UP000677812">
    <property type="component" value="Unassembled WGS sequence"/>
</dbReference>
<dbReference type="PANTHER" id="PTHR32060:SF30">
    <property type="entry name" value="CARBOXY-TERMINAL PROCESSING PROTEASE CTPA"/>
    <property type="match status" value="1"/>
</dbReference>
<dbReference type="Gene3D" id="3.90.226.10">
    <property type="entry name" value="2-enoyl-CoA Hydratase, Chain A, domain 1"/>
    <property type="match status" value="1"/>
</dbReference>
<evidence type="ECO:0000256" key="4">
    <source>
        <dbReference type="ARBA" id="ARBA00022825"/>
    </source>
</evidence>
<sequence>MTSLRHAFPFPFFVRSAQSYATRRFAPVARNACLTVSTAVFIGLSSTLCPVLAQAPSPAAIQSAPTSTFPTNDTRDVITAALRFLSPRTLDSHSAHEFSLWGLDGLTAIDPTITIQEDPTPTPPTPHGASSDKPTTSITLSVIRGQTALFQRVVPADNNITAWAALVADALQASWQASDAIHQNGADALLQSFFDELFNHLDPYSRYLAPSFADHDRQKRVGHDGSIGITVDTSGHNMIISAINANGPAWEAGLNIGQHLLAVDGQTTHHQAAERVQHWLEGETGTDVTLQIAAPNHTHSTVTLTRSAVPPETVFLEHNGRYPVLKITSFSSETAEEMSQYLSQILPPDDDLTQNKGHAPAIPGLILDLRGDRGGVVQQAVTTAALFLDHGIAVTTHGRYPQANHIWAVQGGDMTSGAPIVVLVDGRTASASEILASALADHRRAVVIGSETLGKGLTQVIGQMPNGGELFVTWSRNQAPLGWPLQGLGVMPQICTSQGGSSIEEQLKALEHGHNLMEDALHTARATRAPVTVSKVLAIRNQCPAALGTDADMEIASSILSSPQLYAAAINAVPDENNAPLH</sequence>
<evidence type="ECO:0000256" key="1">
    <source>
        <dbReference type="ARBA" id="ARBA00009179"/>
    </source>
</evidence>
<comment type="caution">
    <text evidence="7">The sequence shown here is derived from an EMBL/GenBank/DDBJ whole genome shotgun (WGS) entry which is preliminary data.</text>
</comment>
<evidence type="ECO:0000313" key="7">
    <source>
        <dbReference type="EMBL" id="MBR0558507.1"/>
    </source>
</evidence>
<evidence type="ECO:0000256" key="2">
    <source>
        <dbReference type="ARBA" id="ARBA00022670"/>
    </source>
</evidence>
<gene>
    <name evidence="7" type="ORF">KB213_00325</name>
</gene>
<dbReference type="SUPFAM" id="SSF52096">
    <property type="entry name" value="ClpP/crotonase"/>
    <property type="match status" value="1"/>
</dbReference>
<protein>
    <submittedName>
        <fullName evidence="7">PDZ domain-containing protein</fullName>
    </submittedName>
</protein>
<feature type="region of interest" description="Disordered" evidence="5">
    <location>
        <begin position="114"/>
        <end position="135"/>
    </location>
</feature>
<keyword evidence="8" id="KW-1185">Reference proteome</keyword>
<organism evidence="7 8">
    <name type="scientific">Neokomagataea anthophila</name>
    <dbReference type="NCBI Taxonomy" id="2826925"/>
    <lineage>
        <taxon>Bacteria</taxon>
        <taxon>Pseudomonadati</taxon>
        <taxon>Pseudomonadota</taxon>
        <taxon>Alphaproteobacteria</taxon>
        <taxon>Acetobacterales</taxon>
        <taxon>Acetobacteraceae</taxon>
        <taxon>Neokomagataea</taxon>
    </lineage>
</organism>
<dbReference type="EMBL" id="JAGRQH010000001">
    <property type="protein sequence ID" value="MBR0558507.1"/>
    <property type="molecule type" value="Genomic_DNA"/>
</dbReference>
<dbReference type="PANTHER" id="PTHR32060">
    <property type="entry name" value="TAIL-SPECIFIC PROTEASE"/>
    <property type="match status" value="1"/>
</dbReference>
<evidence type="ECO:0000259" key="6">
    <source>
        <dbReference type="PROSITE" id="PS50106"/>
    </source>
</evidence>
<dbReference type="InterPro" id="IPR005151">
    <property type="entry name" value="Tail-specific_protease"/>
</dbReference>
<dbReference type="SMART" id="SM00228">
    <property type="entry name" value="PDZ"/>
    <property type="match status" value="1"/>
</dbReference>
<keyword evidence="3" id="KW-0378">Hydrolase</keyword>
<evidence type="ECO:0000256" key="3">
    <source>
        <dbReference type="ARBA" id="ARBA00022801"/>
    </source>
</evidence>
<feature type="domain" description="PDZ" evidence="6">
    <location>
        <begin position="225"/>
        <end position="277"/>
    </location>
</feature>
<dbReference type="PROSITE" id="PS50106">
    <property type="entry name" value="PDZ"/>
    <property type="match status" value="1"/>
</dbReference>
<dbReference type="Gene3D" id="3.30.750.44">
    <property type="match status" value="1"/>
</dbReference>
<name>A0ABS5E3N6_9PROT</name>
<dbReference type="SUPFAM" id="SSF50156">
    <property type="entry name" value="PDZ domain-like"/>
    <property type="match status" value="1"/>
</dbReference>
<evidence type="ECO:0000313" key="8">
    <source>
        <dbReference type="Proteomes" id="UP000677812"/>
    </source>
</evidence>
<dbReference type="InterPro" id="IPR041489">
    <property type="entry name" value="PDZ_6"/>
</dbReference>
<comment type="similarity">
    <text evidence="1">Belongs to the peptidase S41A family.</text>
</comment>
<keyword evidence="4" id="KW-0720">Serine protease</keyword>
<dbReference type="Pfam" id="PF03572">
    <property type="entry name" value="Peptidase_S41"/>
    <property type="match status" value="1"/>
</dbReference>
<dbReference type="Gene3D" id="2.30.42.10">
    <property type="match status" value="1"/>
</dbReference>
<proteinExistence type="inferred from homology"/>
<dbReference type="Pfam" id="PF17820">
    <property type="entry name" value="PDZ_6"/>
    <property type="match status" value="1"/>
</dbReference>
<dbReference type="InterPro" id="IPR029045">
    <property type="entry name" value="ClpP/crotonase-like_dom_sf"/>
</dbReference>
<reference evidence="7 8" key="1">
    <citation type="submission" date="2021-04" db="EMBL/GenBank/DDBJ databases">
        <title>The complete genome sequence of Neokomagataea sp. TBRC 2177.</title>
        <authorList>
            <person name="Charoenyingcharoen P."/>
            <person name="Yukphan P."/>
        </authorList>
    </citation>
    <scope>NUCLEOTIDE SEQUENCE [LARGE SCALE GENOMIC DNA]</scope>
    <source>
        <strain evidence="7 8">TBRC 2177</strain>
    </source>
</reference>
<dbReference type="InterPro" id="IPR001478">
    <property type="entry name" value="PDZ"/>
</dbReference>
<dbReference type="InterPro" id="IPR004447">
    <property type="entry name" value="Peptidase_S41A"/>
</dbReference>
<accession>A0ABS5E3N6</accession>